<name>A0A3D8RYZ2_9EURO</name>
<sequence length="372" mass="41287">MVEATGLSDNAYNSTLEAAIEYDNVSKLSDLILDPRSKPYCETQEDGISLLQIAARKNSTRALKHLLDAGMDVSAQDTMGRVPLHDATDSCAHILLEHGASNGVKDHQGNTPFHLRVKGREAWRRDYIVKPLVDKHLDRQARLEELNDDGCTPMAVALSAAENDIILSLLPHYLTDRCFTGSVTPYEEVLKAGLDSVIEAFVATNISLGKEPFPLHHISPSSSIQSVRSLKSLRENCCSQRHKGRLLIEALLKQLPGFDDEVADGLLGELIPQDDVLKADILEFLCSEVIPADPSDWAYHVLEIFLHHEIFAAYEAERACPAFEPIVDAILTAIQDAEVDADDLAEFKLIILKILKPSYLKEPEGSWRNQYI</sequence>
<evidence type="ECO:0000313" key="5">
    <source>
        <dbReference type="Proteomes" id="UP000256690"/>
    </source>
</evidence>
<dbReference type="PROSITE" id="PS50088">
    <property type="entry name" value="ANK_REPEAT"/>
    <property type="match status" value="1"/>
</dbReference>
<gene>
    <name evidence="4" type="ORF">DSM5745_05932</name>
</gene>
<dbReference type="SUPFAM" id="SSF48403">
    <property type="entry name" value="Ankyrin repeat"/>
    <property type="match status" value="1"/>
</dbReference>
<dbReference type="SMART" id="SM00248">
    <property type="entry name" value="ANK"/>
    <property type="match status" value="4"/>
</dbReference>
<dbReference type="PANTHER" id="PTHR24189:SF50">
    <property type="entry name" value="ANKYRIN REPEAT AND SOCS BOX PROTEIN 2"/>
    <property type="match status" value="1"/>
</dbReference>
<dbReference type="Pfam" id="PF12796">
    <property type="entry name" value="Ank_2"/>
    <property type="match status" value="1"/>
</dbReference>
<dbReference type="InterPro" id="IPR036770">
    <property type="entry name" value="Ankyrin_rpt-contain_sf"/>
</dbReference>
<dbReference type="GeneID" id="38116302"/>
<dbReference type="Proteomes" id="UP000256690">
    <property type="component" value="Unassembled WGS sequence"/>
</dbReference>
<comment type="caution">
    <text evidence="4">The sequence shown here is derived from an EMBL/GenBank/DDBJ whole genome shotgun (WGS) entry which is preliminary data.</text>
</comment>
<dbReference type="InterPro" id="IPR002110">
    <property type="entry name" value="Ankyrin_rpt"/>
</dbReference>
<keyword evidence="1" id="KW-0677">Repeat</keyword>
<evidence type="ECO:0000256" key="1">
    <source>
        <dbReference type="ARBA" id="ARBA00022737"/>
    </source>
</evidence>
<evidence type="ECO:0000313" key="4">
    <source>
        <dbReference type="EMBL" id="RDW79080.1"/>
    </source>
</evidence>
<dbReference type="EMBL" id="PVWQ01000006">
    <property type="protein sequence ID" value="RDW79080.1"/>
    <property type="molecule type" value="Genomic_DNA"/>
</dbReference>
<proteinExistence type="predicted"/>
<keyword evidence="5" id="KW-1185">Reference proteome</keyword>
<accession>A0A3D8RYZ2</accession>
<protein>
    <submittedName>
        <fullName evidence="4">Uncharacterized protein</fullName>
    </submittedName>
</protein>
<dbReference type="RefSeq" id="XP_026603780.1">
    <property type="nucleotide sequence ID" value="XM_026747948.1"/>
</dbReference>
<evidence type="ECO:0000256" key="2">
    <source>
        <dbReference type="ARBA" id="ARBA00023043"/>
    </source>
</evidence>
<dbReference type="InterPro" id="IPR050745">
    <property type="entry name" value="Multifunctional_regulatory"/>
</dbReference>
<keyword evidence="2 3" id="KW-0040">ANK repeat</keyword>
<feature type="repeat" description="ANK" evidence="3">
    <location>
        <begin position="46"/>
        <end position="78"/>
    </location>
</feature>
<reference evidence="4 5" key="1">
    <citation type="journal article" date="2018" name="IMA Fungus">
        <title>IMA Genome-F 9: Draft genome sequence of Annulohypoxylon stygium, Aspergillus mulundensis, Berkeleyomyces basicola (syn. Thielaviopsis basicola), Ceratocystis smalleyi, two Cercospora beticola strains, Coleophoma cylindrospora, Fusarium fracticaudum, Phialophora cf. hyalina, and Morchella septimelata.</title>
        <authorList>
            <person name="Wingfield B.D."/>
            <person name="Bills G.F."/>
            <person name="Dong Y."/>
            <person name="Huang W."/>
            <person name="Nel W.J."/>
            <person name="Swalarsk-Parry B.S."/>
            <person name="Vaghefi N."/>
            <person name="Wilken P.M."/>
            <person name="An Z."/>
            <person name="de Beer Z.W."/>
            <person name="De Vos L."/>
            <person name="Chen L."/>
            <person name="Duong T.A."/>
            <person name="Gao Y."/>
            <person name="Hammerbacher A."/>
            <person name="Kikkert J.R."/>
            <person name="Li Y."/>
            <person name="Li H."/>
            <person name="Li K."/>
            <person name="Li Q."/>
            <person name="Liu X."/>
            <person name="Ma X."/>
            <person name="Naidoo K."/>
            <person name="Pethybridge S.J."/>
            <person name="Sun J."/>
            <person name="Steenkamp E.T."/>
            <person name="van der Nest M.A."/>
            <person name="van Wyk S."/>
            <person name="Wingfield M.J."/>
            <person name="Xiong C."/>
            <person name="Yue Q."/>
            <person name="Zhang X."/>
        </authorList>
    </citation>
    <scope>NUCLEOTIDE SEQUENCE [LARGE SCALE GENOMIC DNA]</scope>
    <source>
        <strain evidence="4 5">DSM 5745</strain>
    </source>
</reference>
<dbReference type="Gene3D" id="1.25.40.20">
    <property type="entry name" value="Ankyrin repeat-containing domain"/>
    <property type="match status" value="1"/>
</dbReference>
<dbReference type="PROSITE" id="PS50297">
    <property type="entry name" value="ANK_REP_REGION"/>
    <property type="match status" value="1"/>
</dbReference>
<dbReference type="OrthoDB" id="366390at2759"/>
<evidence type="ECO:0000256" key="3">
    <source>
        <dbReference type="PROSITE-ProRule" id="PRU00023"/>
    </source>
</evidence>
<dbReference type="PANTHER" id="PTHR24189">
    <property type="entry name" value="MYOTROPHIN"/>
    <property type="match status" value="1"/>
</dbReference>
<dbReference type="STRING" id="1810919.A0A3D8RYZ2"/>
<dbReference type="AlphaFoldDB" id="A0A3D8RYZ2"/>
<organism evidence="4 5">
    <name type="scientific">Aspergillus mulundensis</name>
    <dbReference type="NCBI Taxonomy" id="1810919"/>
    <lineage>
        <taxon>Eukaryota</taxon>
        <taxon>Fungi</taxon>
        <taxon>Dikarya</taxon>
        <taxon>Ascomycota</taxon>
        <taxon>Pezizomycotina</taxon>
        <taxon>Eurotiomycetes</taxon>
        <taxon>Eurotiomycetidae</taxon>
        <taxon>Eurotiales</taxon>
        <taxon>Aspergillaceae</taxon>
        <taxon>Aspergillus</taxon>
        <taxon>Aspergillus subgen. Nidulantes</taxon>
    </lineage>
</organism>